<name>X1S8G6_9ZZZZ</name>
<organism evidence="1">
    <name type="scientific">marine sediment metagenome</name>
    <dbReference type="NCBI Taxonomy" id="412755"/>
    <lineage>
        <taxon>unclassified sequences</taxon>
        <taxon>metagenomes</taxon>
        <taxon>ecological metagenomes</taxon>
    </lineage>
</organism>
<accession>X1S8G6</accession>
<protein>
    <submittedName>
        <fullName evidence="1">Uncharacterized protein</fullName>
    </submittedName>
</protein>
<dbReference type="EMBL" id="BARW01021515">
    <property type="protein sequence ID" value="GAI89243.1"/>
    <property type="molecule type" value="Genomic_DNA"/>
</dbReference>
<comment type="caution">
    <text evidence="1">The sequence shown here is derived from an EMBL/GenBank/DDBJ whole genome shotgun (WGS) entry which is preliminary data.</text>
</comment>
<evidence type="ECO:0000313" key="1">
    <source>
        <dbReference type="EMBL" id="GAI89243.1"/>
    </source>
</evidence>
<gene>
    <name evidence="1" type="ORF">S12H4_36125</name>
</gene>
<reference evidence="1" key="1">
    <citation type="journal article" date="2014" name="Front. Microbiol.">
        <title>High frequency of phylogenetically diverse reductive dehalogenase-homologous genes in deep subseafloor sedimentary metagenomes.</title>
        <authorList>
            <person name="Kawai M."/>
            <person name="Futagami T."/>
            <person name="Toyoda A."/>
            <person name="Takaki Y."/>
            <person name="Nishi S."/>
            <person name="Hori S."/>
            <person name="Arai W."/>
            <person name="Tsubouchi T."/>
            <person name="Morono Y."/>
            <person name="Uchiyama I."/>
            <person name="Ito T."/>
            <person name="Fujiyama A."/>
            <person name="Inagaki F."/>
            <person name="Takami H."/>
        </authorList>
    </citation>
    <scope>NUCLEOTIDE SEQUENCE</scope>
    <source>
        <strain evidence="1">Expedition CK06-06</strain>
    </source>
</reference>
<feature type="non-terminal residue" evidence="1">
    <location>
        <position position="1"/>
    </location>
</feature>
<sequence>EMFGILSKKRSNDQVFPQQINDIAKPRSGFIVNKEEQYGKEE</sequence>
<dbReference type="AlphaFoldDB" id="X1S8G6"/>
<proteinExistence type="predicted"/>